<dbReference type="InterPro" id="IPR053710">
    <property type="entry name" value="Arylamine_NAT_domain_sf"/>
</dbReference>
<sequence>MERQIGDVAFARYANHTGMPEPDFDSPYPLGPPNLALLASLLCKHITAVPYENLCLHYSRERDVSLDCRPLLDRIINRRRGGYCMELNMIFFFLLRRLGFHARHSIILVTFESPAFPVRTLTYLVDVGFGGDGPIVPIALLSDVVNSNLGSQETRLTFGSVQGLDSATMAPQPHLWSYWTRNSPKHVWKQRFCFSLLEFTLEDFKVMSYFASTHKESIQTKKLMVVKFLSESSARTEYSSCESATRSPSKHSNHIFGRSDQVPSHKRGPNDDCIAGKLILVDDTLKINTGSKTQVLKVCTTEEERVTVLETAFDIIVQEYERSSIRGSPVELAPKCTVSENSPGDEKLAASIDSKRIGYSRVGDRHVQEVGRGLATQYMLLCKC</sequence>
<name>A0A4U7B3Q3_9PEZI</name>
<accession>A0A4U7B3Q3</accession>
<dbReference type="PANTHER" id="PTHR11786:SF0">
    <property type="entry name" value="ARYLAMINE N-ACETYLTRANSFERASE 4-RELATED"/>
    <property type="match status" value="1"/>
</dbReference>
<evidence type="ECO:0000256" key="1">
    <source>
        <dbReference type="ARBA" id="ARBA00006547"/>
    </source>
</evidence>
<dbReference type="Pfam" id="PF00797">
    <property type="entry name" value="Acetyltransf_2"/>
    <property type="match status" value="1"/>
</dbReference>
<dbReference type="Gene3D" id="3.30.2140.20">
    <property type="match status" value="1"/>
</dbReference>
<gene>
    <name evidence="3" type="ORF">C1H76_3609</name>
</gene>
<dbReference type="AlphaFoldDB" id="A0A4U7B3Q3"/>
<comment type="caution">
    <text evidence="3">The sequence shown here is derived from an EMBL/GenBank/DDBJ whole genome shotgun (WGS) entry which is preliminary data.</text>
</comment>
<dbReference type="Proteomes" id="UP000308133">
    <property type="component" value="Unassembled WGS sequence"/>
</dbReference>
<dbReference type="PANTHER" id="PTHR11786">
    <property type="entry name" value="N-HYDROXYARYLAMINE O-ACETYLTRANSFERASE"/>
    <property type="match status" value="1"/>
</dbReference>
<protein>
    <submittedName>
        <fullName evidence="3">N-acetyltransferase-like protein 4</fullName>
    </submittedName>
</protein>
<reference evidence="3 4" key="1">
    <citation type="submission" date="2018-02" db="EMBL/GenBank/DDBJ databases">
        <title>Draft genome sequences of Elsinoe sp., causing black scab on jojoba.</title>
        <authorList>
            <person name="Stodart B."/>
            <person name="Jeffress S."/>
            <person name="Ash G."/>
            <person name="Arun Chinnappa K."/>
        </authorList>
    </citation>
    <scope>NUCLEOTIDE SEQUENCE [LARGE SCALE GENOMIC DNA]</scope>
    <source>
        <strain evidence="3 4">Hillstone_2</strain>
    </source>
</reference>
<dbReference type="InterPro" id="IPR001447">
    <property type="entry name" value="Arylamine_N-AcTrfase"/>
</dbReference>
<dbReference type="GO" id="GO:0016407">
    <property type="term" value="F:acetyltransferase activity"/>
    <property type="evidence" value="ECO:0007669"/>
    <property type="project" value="InterPro"/>
</dbReference>
<proteinExistence type="inferred from homology"/>
<feature type="region of interest" description="Disordered" evidence="2">
    <location>
        <begin position="240"/>
        <end position="269"/>
    </location>
</feature>
<comment type="similarity">
    <text evidence="1">Belongs to the arylamine N-acetyltransferase family.</text>
</comment>
<keyword evidence="3" id="KW-0808">Transferase</keyword>
<dbReference type="EMBL" id="PTQR01000047">
    <property type="protein sequence ID" value="TKX24041.1"/>
    <property type="molecule type" value="Genomic_DNA"/>
</dbReference>
<dbReference type="InterPro" id="IPR038765">
    <property type="entry name" value="Papain-like_cys_pep_sf"/>
</dbReference>
<evidence type="ECO:0000313" key="3">
    <source>
        <dbReference type="EMBL" id="TKX24041.1"/>
    </source>
</evidence>
<organism evidence="3 4">
    <name type="scientific">Elsinoe australis</name>
    <dbReference type="NCBI Taxonomy" id="40998"/>
    <lineage>
        <taxon>Eukaryota</taxon>
        <taxon>Fungi</taxon>
        <taxon>Dikarya</taxon>
        <taxon>Ascomycota</taxon>
        <taxon>Pezizomycotina</taxon>
        <taxon>Dothideomycetes</taxon>
        <taxon>Dothideomycetidae</taxon>
        <taxon>Myriangiales</taxon>
        <taxon>Elsinoaceae</taxon>
        <taxon>Elsinoe</taxon>
    </lineage>
</organism>
<evidence type="ECO:0000313" key="4">
    <source>
        <dbReference type="Proteomes" id="UP000308133"/>
    </source>
</evidence>
<dbReference type="SUPFAM" id="SSF54001">
    <property type="entry name" value="Cysteine proteinases"/>
    <property type="match status" value="1"/>
</dbReference>
<evidence type="ECO:0000256" key="2">
    <source>
        <dbReference type="SAM" id="MobiDB-lite"/>
    </source>
</evidence>